<dbReference type="AlphaFoldDB" id="A0A229SN69"/>
<organism evidence="1 2">
    <name type="scientific">Amycolatopsis vastitatis</name>
    <dbReference type="NCBI Taxonomy" id="1905142"/>
    <lineage>
        <taxon>Bacteria</taxon>
        <taxon>Bacillati</taxon>
        <taxon>Actinomycetota</taxon>
        <taxon>Actinomycetes</taxon>
        <taxon>Pseudonocardiales</taxon>
        <taxon>Pseudonocardiaceae</taxon>
        <taxon>Amycolatopsis</taxon>
    </lineage>
</organism>
<sequence>MFRDPTLEAVGVAGYRWGSFLLETTALFPVDGRGIVETFAGASALTLPFETDVRMRAAIALLHELVHLKQDLASGIGAHDHLVTRHAAPRLVEQSKWFFGKFDRQPYREAALRILADLDQASFTDQVRGDLAAVEDRTIGLRQLRGAAWRTPATSQVLTDMLGPNVELDNLSEHPLRRVLEAEAACETYLHVMRSKVSDIGVDLLHEREYLWNPILMGEDYSSGIISVALATDREVGSDQIRRGMRAYAALSSWIAEFAVAYPPPAILADWRLSRAYFDPVVRYLLALRALGDMSEPAYETLLEAVLDRRWDDFDDTLRAYMRVEYPSTRDIYTAWLDELEPLATGESWDAPLFALRTAMLRSRLSDTRETELGAVFTAQIPIQVIGTGTGLRGIMWGQQLYDDKLKRALLDWNVDRDLYELFYGSGMFRCIFARSQVCKSRQPRCATGMTLLSQLPPEEGCQVRRVLHELGYNI</sequence>
<name>A0A229SN69_9PSEU</name>
<evidence type="ECO:0000313" key="2">
    <source>
        <dbReference type="Proteomes" id="UP000215199"/>
    </source>
</evidence>
<accession>A0A229SN69</accession>
<dbReference type="Proteomes" id="UP000215199">
    <property type="component" value="Unassembled WGS sequence"/>
</dbReference>
<evidence type="ECO:0000313" key="1">
    <source>
        <dbReference type="EMBL" id="OXM60475.1"/>
    </source>
</evidence>
<gene>
    <name evidence="1" type="ORF">CF165_42385</name>
</gene>
<reference evidence="2" key="1">
    <citation type="submission" date="2017-07" db="EMBL/GenBank/DDBJ databases">
        <title>Comparative genome mining reveals phylogenetic distribution patterns of secondary metabolites in Amycolatopsis.</title>
        <authorList>
            <person name="Adamek M."/>
            <person name="Alanjary M."/>
            <person name="Sales-Ortells H."/>
            <person name="Goodfellow M."/>
            <person name="Bull A.T."/>
            <person name="Kalinowski J."/>
            <person name="Ziemert N."/>
        </authorList>
    </citation>
    <scope>NUCLEOTIDE SEQUENCE [LARGE SCALE GENOMIC DNA]</scope>
    <source>
        <strain evidence="2">H5</strain>
    </source>
</reference>
<dbReference type="EMBL" id="NMUL01000060">
    <property type="protein sequence ID" value="OXM60475.1"/>
    <property type="molecule type" value="Genomic_DNA"/>
</dbReference>
<proteinExistence type="predicted"/>
<dbReference type="RefSeq" id="WP_093953231.1">
    <property type="nucleotide sequence ID" value="NZ_NMUL01000060.1"/>
</dbReference>
<comment type="caution">
    <text evidence="1">The sequence shown here is derived from an EMBL/GenBank/DDBJ whole genome shotgun (WGS) entry which is preliminary data.</text>
</comment>
<keyword evidence="2" id="KW-1185">Reference proteome</keyword>
<protein>
    <submittedName>
        <fullName evidence="1">Uncharacterized protein</fullName>
    </submittedName>
</protein>